<organism>
    <name type="scientific">Ixodes scapularis</name>
    <name type="common">Black-legged tick</name>
    <name type="synonym">Deer tick</name>
    <dbReference type="NCBI Taxonomy" id="6945"/>
    <lineage>
        <taxon>Eukaryota</taxon>
        <taxon>Metazoa</taxon>
        <taxon>Ecdysozoa</taxon>
        <taxon>Arthropoda</taxon>
        <taxon>Chelicerata</taxon>
        <taxon>Arachnida</taxon>
        <taxon>Acari</taxon>
        <taxon>Parasitiformes</taxon>
        <taxon>Ixodida</taxon>
        <taxon>Ixodoidea</taxon>
        <taxon>Ixodidae</taxon>
        <taxon>Ixodinae</taxon>
        <taxon>Ixodes</taxon>
    </lineage>
</organism>
<dbReference type="Proteomes" id="UP000001555">
    <property type="component" value="Unassembled WGS sequence"/>
</dbReference>
<dbReference type="EMBL" id="ABJB010030841">
    <property type="status" value="NOT_ANNOTATED_CDS"/>
    <property type="molecule type" value="Genomic_DNA"/>
</dbReference>
<reference evidence="2 4" key="1">
    <citation type="submission" date="2008-03" db="EMBL/GenBank/DDBJ databases">
        <title>Annotation of Ixodes scapularis.</title>
        <authorList>
            <consortium name="Ixodes scapularis Genome Project Consortium"/>
            <person name="Caler E."/>
            <person name="Hannick L.I."/>
            <person name="Bidwell S."/>
            <person name="Joardar V."/>
            <person name="Thiagarajan M."/>
            <person name="Amedeo P."/>
            <person name="Galinsky K.J."/>
            <person name="Schobel S."/>
            <person name="Inman J."/>
            <person name="Hostetler J."/>
            <person name="Miller J."/>
            <person name="Hammond M."/>
            <person name="Megy K."/>
            <person name="Lawson D."/>
            <person name="Kodira C."/>
            <person name="Sutton G."/>
            <person name="Meyer J."/>
            <person name="Hill C.A."/>
            <person name="Birren B."/>
            <person name="Nene V."/>
            <person name="Collins F."/>
            <person name="Alarcon-Chaidez F."/>
            <person name="Wikel S."/>
            <person name="Strausberg R."/>
        </authorList>
    </citation>
    <scope>NUCLEOTIDE SEQUENCE [LARGE SCALE GENOMIC DNA]</scope>
    <source>
        <strain evidence="4">Wikel</strain>
        <strain evidence="2">Wikel colony</strain>
    </source>
</reference>
<dbReference type="PaxDb" id="6945-B7QAT7"/>
<dbReference type="VEuPathDB" id="VectorBase:ISCI022092"/>
<gene>
    <name evidence="2" type="ORF">IscW_ISCW022092</name>
</gene>
<dbReference type="VEuPathDB" id="VectorBase:ISCW022092"/>
<reference evidence="3" key="2">
    <citation type="submission" date="2020-05" db="UniProtKB">
        <authorList>
            <consortium name="EnsemblMetazoa"/>
        </authorList>
    </citation>
    <scope>IDENTIFICATION</scope>
    <source>
        <strain evidence="3">wikel</strain>
    </source>
</reference>
<evidence type="ECO:0000313" key="4">
    <source>
        <dbReference type="Proteomes" id="UP000001555"/>
    </source>
</evidence>
<dbReference type="HOGENOM" id="CLU_2471572_0_0_1"/>
<dbReference type="EnsemblMetazoa" id="ISCW022092-RA">
    <property type="protein sequence ID" value="ISCW022092-PA"/>
    <property type="gene ID" value="ISCW022092"/>
</dbReference>
<evidence type="ECO:0000313" key="3">
    <source>
        <dbReference type="EnsemblMetazoa" id="ISCW022092-PA"/>
    </source>
</evidence>
<dbReference type="InParanoid" id="B7QAT7"/>
<proteinExistence type="predicted"/>
<dbReference type="EMBL" id="DS896569">
    <property type="protein sequence ID" value="EEC15959.1"/>
    <property type="molecule type" value="Genomic_DNA"/>
</dbReference>
<accession>B7QAT7</accession>
<name>B7QAT7_IXOSC</name>
<sequence length="88" mass="9816">MEFRFLTCSRTKAFKSAHTFGFLPVRWPRNAVPLCSSVPLFRMATAAATTPRNNPSASDCRRSRAAPKRLPFGSETPLKRASRRCTTA</sequence>
<evidence type="ECO:0000313" key="2">
    <source>
        <dbReference type="EMBL" id="EEC15959.1"/>
    </source>
</evidence>
<dbReference type="AlphaFoldDB" id="B7QAT7"/>
<protein>
    <submittedName>
        <fullName evidence="2 3">Uncharacterized protein</fullName>
    </submittedName>
</protein>
<feature type="region of interest" description="Disordered" evidence="1">
    <location>
        <begin position="47"/>
        <end position="88"/>
    </location>
</feature>
<evidence type="ECO:0000256" key="1">
    <source>
        <dbReference type="SAM" id="MobiDB-lite"/>
    </source>
</evidence>
<keyword evidence="4" id="KW-1185">Reference proteome</keyword>
<dbReference type="EMBL" id="ABJB011018710">
    <property type="status" value="NOT_ANNOTATED_CDS"/>
    <property type="molecule type" value="Genomic_DNA"/>
</dbReference>